<comment type="subcellular location">
    <subcellularLocation>
        <location evidence="1">Membrane</location>
    </subcellularLocation>
</comment>
<dbReference type="GO" id="GO:0008610">
    <property type="term" value="P:lipid biosynthetic process"/>
    <property type="evidence" value="ECO:0007669"/>
    <property type="project" value="InterPro"/>
</dbReference>
<evidence type="ECO:0000313" key="8">
    <source>
        <dbReference type="Proteomes" id="UP000054107"/>
    </source>
</evidence>
<evidence type="ECO:0000256" key="1">
    <source>
        <dbReference type="ARBA" id="ARBA00004370"/>
    </source>
</evidence>
<dbReference type="Pfam" id="PF04116">
    <property type="entry name" value="FA_hydroxylase"/>
    <property type="match status" value="1"/>
</dbReference>
<evidence type="ECO:0000256" key="4">
    <source>
        <dbReference type="ARBA" id="ARBA00023136"/>
    </source>
</evidence>
<dbReference type="GO" id="GO:0016491">
    <property type="term" value="F:oxidoreductase activity"/>
    <property type="evidence" value="ECO:0007669"/>
    <property type="project" value="InterPro"/>
</dbReference>
<keyword evidence="3 5" id="KW-1133">Transmembrane helix</keyword>
<name>A0A0B7NNA8_9FUNG</name>
<evidence type="ECO:0000313" key="7">
    <source>
        <dbReference type="EMBL" id="CEP18887.1"/>
    </source>
</evidence>
<feature type="transmembrane region" description="Helical" evidence="5">
    <location>
        <begin position="107"/>
        <end position="128"/>
    </location>
</feature>
<organism evidence="7 8">
    <name type="scientific">Parasitella parasitica</name>
    <dbReference type="NCBI Taxonomy" id="35722"/>
    <lineage>
        <taxon>Eukaryota</taxon>
        <taxon>Fungi</taxon>
        <taxon>Fungi incertae sedis</taxon>
        <taxon>Mucoromycota</taxon>
        <taxon>Mucoromycotina</taxon>
        <taxon>Mucoromycetes</taxon>
        <taxon>Mucorales</taxon>
        <taxon>Mucorineae</taxon>
        <taxon>Mucoraceae</taxon>
        <taxon>Parasitella</taxon>
    </lineage>
</organism>
<sequence length="311" mass="36835">MDVLLNSNATMGSPDLNWVESKWEHMYEGRNPLLVTGVFAFLMHEFVYFGRFIPFLICDYIPYFQKYKLQQVITHLSLSLSAMLTAFKNKTNSNQDYWNCTKKVLYAHFVFEGPLIFLFHPFATILGMKVSAPFPAWQNMLPQLAIFFIFEDFYHYHMHRFMHWPPFYKKVHKVHHEYAAPFGIAAEYAHPIETMILGFGTIGGPLIYHALSSLVFKLDDAWGLHLITMLLWIVLRLFQAIDAHSGYDFPWSLCNWVPFWAGADHHDYHHQAFIGNYASSFRWWDYLFGTDVKYRAYRKRQAEERRKLKMN</sequence>
<keyword evidence="4 5" id="KW-0472">Membrane</keyword>
<evidence type="ECO:0000256" key="3">
    <source>
        <dbReference type="ARBA" id="ARBA00022989"/>
    </source>
</evidence>
<dbReference type="EMBL" id="LN733964">
    <property type="protein sequence ID" value="CEP18887.1"/>
    <property type="molecule type" value="Genomic_DNA"/>
</dbReference>
<feature type="domain" description="Fatty acid hydroxylase" evidence="6">
    <location>
        <begin position="145"/>
        <end position="290"/>
    </location>
</feature>
<dbReference type="GO" id="GO:0016020">
    <property type="term" value="C:membrane"/>
    <property type="evidence" value="ECO:0007669"/>
    <property type="project" value="UniProtKB-SubCell"/>
</dbReference>
<dbReference type="InterPro" id="IPR050307">
    <property type="entry name" value="Sterol_Desaturase_Related"/>
</dbReference>
<feature type="transmembrane region" description="Helical" evidence="5">
    <location>
        <begin position="33"/>
        <end position="57"/>
    </location>
</feature>
<dbReference type="AlphaFoldDB" id="A0A0B7NNA8"/>
<dbReference type="GO" id="GO:0005506">
    <property type="term" value="F:iron ion binding"/>
    <property type="evidence" value="ECO:0007669"/>
    <property type="project" value="InterPro"/>
</dbReference>
<accession>A0A0B7NNA8</accession>
<dbReference type="STRING" id="35722.A0A0B7NNA8"/>
<protein>
    <recommendedName>
        <fullName evidence="6">Fatty acid hydroxylase domain-containing protein</fullName>
    </recommendedName>
</protein>
<dbReference type="PANTHER" id="PTHR11863">
    <property type="entry name" value="STEROL DESATURASE"/>
    <property type="match status" value="1"/>
</dbReference>
<keyword evidence="8" id="KW-1185">Reference proteome</keyword>
<dbReference type="OrthoDB" id="1658724at2759"/>
<proteinExistence type="predicted"/>
<gene>
    <name evidence="7" type="primary">PARPA_13196.1 scaffold 46252</name>
</gene>
<dbReference type="Proteomes" id="UP000054107">
    <property type="component" value="Unassembled WGS sequence"/>
</dbReference>
<evidence type="ECO:0000256" key="5">
    <source>
        <dbReference type="SAM" id="Phobius"/>
    </source>
</evidence>
<evidence type="ECO:0000256" key="2">
    <source>
        <dbReference type="ARBA" id="ARBA00022692"/>
    </source>
</evidence>
<reference evidence="7 8" key="1">
    <citation type="submission" date="2014-09" db="EMBL/GenBank/DDBJ databases">
        <authorList>
            <person name="Ellenberger Sabrina"/>
        </authorList>
    </citation>
    <scope>NUCLEOTIDE SEQUENCE [LARGE SCALE GENOMIC DNA]</scope>
    <source>
        <strain evidence="7 8">CBS 412.66</strain>
    </source>
</reference>
<feature type="transmembrane region" description="Helical" evidence="5">
    <location>
        <begin position="221"/>
        <end position="238"/>
    </location>
</feature>
<dbReference type="InterPro" id="IPR006694">
    <property type="entry name" value="Fatty_acid_hydroxylase"/>
</dbReference>
<keyword evidence="2 5" id="KW-0812">Transmembrane</keyword>
<evidence type="ECO:0000259" key="6">
    <source>
        <dbReference type="Pfam" id="PF04116"/>
    </source>
</evidence>